<protein>
    <recommendedName>
        <fullName evidence="2">JmjC domain-containing protein</fullName>
    </recommendedName>
</protein>
<accession>A0A830HFU7</accession>
<comment type="caution">
    <text evidence="3">The sequence shown here is derived from an EMBL/GenBank/DDBJ whole genome shotgun (WGS) entry which is preliminary data.</text>
</comment>
<name>A0A830HFU7_9CHLO</name>
<gene>
    <name evidence="3" type="ORF">PPROV_000442800</name>
</gene>
<dbReference type="PANTHER" id="PTHR12461">
    <property type="entry name" value="HYPOXIA-INDUCIBLE FACTOR 1 ALPHA INHIBITOR-RELATED"/>
    <property type="match status" value="1"/>
</dbReference>
<evidence type="ECO:0000313" key="3">
    <source>
        <dbReference type="EMBL" id="GHP05678.1"/>
    </source>
</evidence>
<reference evidence="3" key="1">
    <citation type="submission" date="2020-10" db="EMBL/GenBank/DDBJ databases">
        <title>Unveiling of a novel bifunctional photoreceptor, Dualchrome1, isolated from a cosmopolitan green alga.</title>
        <authorList>
            <person name="Suzuki S."/>
            <person name="Kawachi M."/>
        </authorList>
    </citation>
    <scope>NUCLEOTIDE SEQUENCE</scope>
    <source>
        <strain evidence="3">NIES 2893</strain>
    </source>
</reference>
<organism evidence="3 4">
    <name type="scientific">Pycnococcus provasolii</name>
    <dbReference type="NCBI Taxonomy" id="41880"/>
    <lineage>
        <taxon>Eukaryota</taxon>
        <taxon>Viridiplantae</taxon>
        <taxon>Chlorophyta</taxon>
        <taxon>Pseudoscourfieldiophyceae</taxon>
        <taxon>Pseudoscourfieldiales</taxon>
        <taxon>Pycnococcaceae</taxon>
        <taxon>Pycnococcus</taxon>
    </lineage>
</organism>
<sequence length="312" mass="35505">MARSNNTVTHHVICTPARVLHDLAYNNHGLLDADEPLIVQGAALAWPASSWSVTALLKRHGDVRGTTRIADAQQASFPYVDPWIGCCAKWTSRAWKAPVTSKTMKLRDVVNNLHERRMYFQGAVRGTSVHDDVGKPALSLNQESDPLWRAIRAGAAAGNQEDDMDAYVEAQQPRLWISADGSVSPTHFDESLSVLVQLHGQKRMLLFDPACTARLCPYPNHHPLRRRAMVDITADEVWLRSRFPRFFEEPHMHAVEAVVNAGDVLVFPARWMHWTETVSPVSCSLTRRFRPRRRWQRRSRPFLRWMCESSAQ</sequence>
<evidence type="ECO:0000256" key="1">
    <source>
        <dbReference type="ARBA" id="ARBA00006801"/>
    </source>
</evidence>
<comment type="similarity">
    <text evidence="1">Belongs to the JARID1 histone demethylase family.</text>
</comment>
<dbReference type="AlphaFoldDB" id="A0A830HFU7"/>
<dbReference type="SMART" id="SM00558">
    <property type="entry name" value="JmjC"/>
    <property type="match status" value="1"/>
</dbReference>
<evidence type="ECO:0000259" key="2">
    <source>
        <dbReference type="PROSITE" id="PS51184"/>
    </source>
</evidence>
<evidence type="ECO:0000313" key="4">
    <source>
        <dbReference type="Proteomes" id="UP000660262"/>
    </source>
</evidence>
<dbReference type="SUPFAM" id="SSF51197">
    <property type="entry name" value="Clavaminate synthase-like"/>
    <property type="match status" value="1"/>
</dbReference>
<dbReference type="EMBL" id="BNJQ01000010">
    <property type="protein sequence ID" value="GHP05678.1"/>
    <property type="molecule type" value="Genomic_DNA"/>
</dbReference>
<dbReference type="Proteomes" id="UP000660262">
    <property type="component" value="Unassembled WGS sequence"/>
</dbReference>
<dbReference type="PROSITE" id="PS51184">
    <property type="entry name" value="JMJC"/>
    <property type="match status" value="1"/>
</dbReference>
<dbReference type="OrthoDB" id="497860at2759"/>
<dbReference type="Gene3D" id="2.60.120.10">
    <property type="entry name" value="Jelly Rolls"/>
    <property type="match status" value="1"/>
</dbReference>
<dbReference type="InterPro" id="IPR014710">
    <property type="entry name" value="RmlC-like_jellyroll"/>
</dbReference>
<dbReference type="PANTHER" id="PTHR12461:SF105">
    <property type="entry name" value="HYPOXIA-INDUCIBLE FACTOR 1-ALPHA INHIBITOR"/>
    <property type="match status" value="1"/>
</dbReference>
<feature type="domain" description="JmjC" evidence="2">
    <location>
        <begin position="136"/>
        <end position="306"/>
    </location>
</feature>
<dbReference type="Pfam" id="PF13621">
    <property type="entry name" value="Cupin_8"/>
    <property type="match status" value="1"/>
</dbReference>
<proteinExistence type="inferred from homology"/>
<dbReference type="InterPro" id="IPR003347">
    <property type="entry name" value="JmjC_dom"/>
</dbReference>
<keyword evidence="4" id="KW-1185">Reference proteome</keyword>
<dbReference type="InterPro" id="IPR041667">
    <property type="entry name" value="Cupin_8"/>
</dbReference>